<dbReference type="CAZy" id="GT4">
    <property type="family name" value="Glycosyltransferase Family 4"/>
</dbReference>
<dbReference type="Pfam" id="PF13692">
    <property type="entry name" value="Glyco_trans_1_4"/>
    <property type="match status" value="1"/>
</dbReference>
<dbReference type="GO" id="GO:0016757">
    <property type="term" value="F:glycosyltransferase activity"/>
    <property type="evidence" value="ECO:0007669"/>
    <property type="project" value="UniProtKB-ARBA"/>
</dbReference>
<dbReference type="Proteomes" id="UP000002586">
    <property type="component" value="Chromosome"/>
</dbReference>
<accession>A0L559</accession>
<dbReference type="OrthoDB" id="186663at2"/>
<dbReference type="Gene3D" id="3.40.50.2000">
    <property type="entry name" value="Glycogen Phosphorylase B"/>
    <property type="match status" value="2"/>
</dbReference>
<dbReference type="NCBIfam" id="TIGR04063">
    <property type="entry name" value="stp3"/>
    <property type="match status" value="1"/>
</dbReference>
<dbReference type="InterPro" id="IPR050194">
    <property type="entry name" value="Glycosyltransferase_grp1"/>
</dbReference>
<dbReference type="AlphaFoldDB" id="A0L559"/>
<dbReference type="PANTHER" id="PTHR45947:SF3">
    <property type="entry name" value="SULFOQUINOVOSYL TRANSFERASE SQD2"/>
    <property type="match status" value="1"/>
</dbReference>
<organism evidence="2 3">
    <name type="scientific">Magnetococcus marinus (strain ATCC BAA-1437 / JCM 17883 / MC-1)</name>
    <dbReference type="NCBI Taxonomy" id="156889"/>
    <lineage>
        <taxon>Bacteria</taxon>
        <taxon>Pseudomonadati</taxon>
        <taxon>Pseudomonadota</taxon>
        <taxon>Magnetococcia</taxon>
        <taxon>Magnetococcales</taxon>
        <taxon>Magnetococcaceae</taxon>
        <taxon>Magnetococcus</taxon>
    </lineage>
</organism>
<dbReference type="CDD" id="cd03794">
    <property type="entry name" value="GT4_WbuB-like"/>
    <property type="match status" value="1"/>
</dbReference>
<dbReference type="PANTHER" id="PTHR45947">
    <property type="entry name" value="SULFOQUINOVOSYL TRANSFERASE SQD2"/>
    <property type="match status" value="1"/>
</dbReference>
<dbReference type="eggNOG" id="COG0438">
    <property type="taxonomic scope" value="Bacteria"/>
</dbReference>
<reference evidence="3" key="1">
    <citation type="journal article" date="2009" name="Appl. Environ. Microbiol.">
        <title>Complete genome sequence of the chemolithoautotrophic marine magnetotactic coccus strain MC-1.</title>
        <authorList>
            <person name="Schubbe S."/>
            <person name="Williams T.J."/>
            <person name="Xie G."/>
            <person name="Kiss H.E."/>
            <person name="Brettin T.S."/>
            <person name="Martinez D."/>
            <person name="Ross C.A."/>
            <person name="Schuler D."/>
            <person name="Cox B.L."/>
            <person name="Nealson K.H."/>
            <person name="Bazylinski D.A."/>
        </authorList>
    </citation>
    <scope>NUCLEOTIDE SEQUENCE [LARGE SCALE GENOMIC DNA]</scope>
    <source>
        <strain evidence="3">ATCC BAA-1437 / JCM 17883 / MC-1</strain>
    </source>
</reference>
<dbReference type="InterPro" id="IPR024004">
    <property type="entry name" value="PEP-CTERM/XrtA_GlycosylTrfase"/>
</dbReference>
<dbReference type="RefSeq" id="WP_011712269.1">
    <property type="nucleotide sequence ID" value="NC_008576.1"/>
</dbReference>
<sequence>MRVLHILDHGLPLHSGYTFRTRALVRAQRSMGWQPLLLTGPKQGVVESLEEDFEDLHYYRTLPLQGRWVQRGPLHQLGVIQALKQRLRGLIPHLKPDLLHAHSPALNGWAALWAARHFKVPLVYEVRAFWEDAAVSHGQTQAGSLRYRLSRAMESHVLRQANAVTTLCEGLKGDMLARGIAAEKITLIPNAVDVQLFNPLPAQGSAILRQELAFPPGLVLGFAGSFYGYEGLALLVEAVAQLAHTGQACNLLLVGGGPETQRLQRLIEQLGCGARVRMTGRVDHALVEDYYGVCDWMVYPRLSHRITETVTPLKPLESMALGRPVLASDVGGHRELIQHGVTGLLFPAGDLSGLVTVLQQLPQGTARQGLIDAGRDFVTTQRTWLRSAQAYAAAYGMALGREVSK</sequence>
<dbReference type="InterPro" id="IPR028098">
    <property type="entry name" value="Glyco_trans_4-like_N"/>
</dbReference>
<proteinExistence type="predicted"/>
<dbReference type="KEGG" id="mgm:Mmc1_0581"/>
<evidence type="ECO:0000259" key="1">
    <source>
        <dbReference type="Pfam" id="PF13579"/>
    </source>
</evidence>
<dbReference type="HOGENOM" id="CLU_009583_2_2_5"/>
<gene>
    <name evidence="2" type="ordered locus">Mmc1_0581</name>
</gene>
<dbReference type="Pfam" id="PF13579">
    <property type="entry name" value="Glyco_trans_4_4"/>
    <property type="match status" value="1"/>
</dbReference>
<dbReference type="STRING" id="156889.Mmc1_0581"/>
<feature type="domain" description="Glycosyltransferase subfamily 4-like N-terminal" evidence="1">
    <location>
        <begin position="16"/>
        <end position="190"/>
    </location>
</feature>
<dbReference type="SUPFAM" id="SSF53756">
    <property type="entry name" value="UDP-Glycosyltransferase/glycogen phosphorylase"/>
    <property type="match status" value="1"/>
</dbReference>
<reference evidence="2 3" key="2">
    <citation type="journal article" date="2012" name="Int. J. Syst. Evol. Microbiol.">
        <title>Magnetococcus marinus gen. nov., sp. nov., a marine, magnetotactic bacterium that represents a novel lineage (Magnetococcaceae fam. nov.; Magnetococcales ord. nov.) at the base of the Alphaproteobacteria.</title>
        <authorList>
            <person name="Bazylinski D.A."/>
            <person name="Williams T.J."/>
            <person name="Lefevre C.T."/>
            <person name="Berg R.J."/>
            <person name="Zhang C.L."/>
            <person name="Bowser S.S."/>
            <person name="Dean A.J."/>
            <person name="Beveridge T.J."/>
        </authorList>
    </citation>
    <scope>NUCLEOTIDE SEQUENCE [LARGE SCALE GENOMIC DNA]</scope>
    <source>
        <strain evidence="3">ATCC BAA-1437 / JCM 17883 / MC-1</strain>
    </source>
</reference>
<evidence type="ECO:0000313" key="3">
    <source>
        <dbReference type="Proteomes" id="UP000002586"/>
    </source>
</evidence>
<protein>
    <submittedName>
        <fullName evidence="2">Glycosyl transferase, group 1</fullName>
    </submittedName>
</protein>
<keyword evidence="2" id="KW-0808">Transferase</keyword>
<name>A0L559_MAGMM</name>
<keyword evidence="3" id="KW-1185">Reference proteome</keyword>
<dbReference type="EMBL" id="CP000471">
    <property type="protein sequence ID" value="ABK43102.1"/>
    <property type="molecule type" value="Genomic_DNA"/>
</dbReference>
<evidence type="ECO:0000313" key="2">
    <source>
        <dbReference type="EMBL" id="ABK43102.1"/>
    </source>
</evidence>